<dbReference type="STRING" id="296587.C1FE21"/>
<dbReference type="SUPFAM" id="SSF49899">
    <property type="entry name" value="Concanavalin A-like lectins/glucanases"/>
    <property type="match status" value="1"/>
</dbReference>
<gene>
    <name evidence="4" type="ORF">MICPUN_55270</name>
</gene>
<dbReference type="RefSeq" id="XP_002507232.1">
    <property type="nucleotide sequence ID" value="XM_002507186.1"/>
</dbReference>
<dbReference type="GeneID" id="8250157"/>
<dbReference type="PROSITE" id="PS00307">
    <property type="entry name" value="LECTIN_LEGUME_BETA"/>
    <property type="match status" value="1"/>
</dbReference>
<dbReference type="AlphaFoldDB" id="C1FE21"/>
<feature type="domain" description="Legume lectin" evidence="3">
    <location>
        <begin position="1025"/>
        <end position="1229"/>
    </location>
</feature>
<dbReference type="OrthoDB" id="4062651at2759"/>
<protein>
    <submittedName>
        <fullName evidence="4">Lectin domain-containing protein</fullName>
    </submittedName>
</protein>
<dbReference type="KEGG" id="mis:MICPUN_55270"/>
<dbReference type="InterPro" id="IPR056573">
    <property type="entry name" value="Lectin_L-type_dom"/>
</dbReference>
<organism evidence="4 5">
    <name type="scientific">Micromonas commoda (strain RCC299 / NOUM17 / CCMP2709)</name>
    <name type="common">Picoplanktonic green alga</name>
    <dbReference type="NCBI Taxonomy" id="296587"/>
    <lineage>
        <taxon>Eukaryota</taxon>
        <taxon>Viridiplantae</taxon>
        <taxon>Chlorophyta</taxon>
        <taxon>Mamiellophyceae</taxon>
        <taxon>Mamiellales</taxon>
        <taxon>Mamiellaceae</taxon>
        <taxon>Micromonas</taxon>
    </lineage>
</organism>
<dbReference type="Proteomes" id="UP000002009">
    <property type="component" value="Chromosome 1"/>
</dbReference>
<feature type="chain" id="PRO_5002909440" evidence="2">
    <location>
        <begin position="23"/>
        <end position="1230"/>
    </location>
</feature>
<evidence type="ECO:0000313" key="5">
    <source>
        <dbReference type="Proteomes" id="UP000002009"/>
    </source>
</evidence>
<dbReference type="PANTHER" id="PTHR12223">
    <property type="entry name" value="VESICULAR MANNOSE-BINDING LECTIN"/>
    <property type="match status" value="1"/>
</dbReference>
<evidence type="ECO:0000313" key="4">
    <source>
        <dbReference type="EMBL" id="ACO68490.1"/>
    </source>
</evidence>
<dbReference type="InterPro" id="IPR051136">
    <property type="entry name" value="Intracellular_Lectin-GPT"/>
</dbReference>
<dbReference type="OMA" id="AKGECRM"/>
<dbReference type="InParanoid" id="C1FE21"/>
<keyword evidence="5" id="KW-1185">Reference proteome</keyword>
<dbReference type="Gene3D" id="2.60.120.200">
    <property type="match status" value="1"/>
</dbReference>
<reference evidence="4 5" key="1">
    <citation type="journal article" date="2009" name="Science">
        <title>Green evolution and dynamic adaptations revealed by genomes of the marine picoeukaryotes Micromonas.</title>
        <authorList>
            <person name="Worden A.Z."/>
            <person name="Lee J.H."/>
            <person name="Mock T."/>
            <person name="Rouze P."/>
            <person name="Simmons M.P."/>
            <person name="Aerts A.L."/>
            <person name="Allen A.E."/>
            <person name="Cuvelier M.L."/>
            <person name="Derelle E."/>
            <person name="Everett M.V."/>
            <person name="Foulon E."/>
            <person name="Grimwood J."/>
            <person name="Gundlach H."/>
            <person name="Henrissat B."/>
            <person name="Napoli C."/>
            <person name="McDonald S.M."/>
            <person name="Parker M.S."/>
            <person name="Rombauts S."/>
            <person name="Salamov A."/>
            <person name="Von Dassow P."/>
            <person name="Badger J.H."/>
            <person name="Coutinho P.M."/>
            <person name="Demir E."/>
            <person name="Dubchak I."/>
            <person name="Gentemann C."/>
            <person name="Eikrem W."/>
            <person name="Gready J.E."/>
            <person name="John U."/>
            <person name="Lanier W."/>
            <person name="Lindquist E.A."/>
            <person name="Lucas S."/>
            <person name="Mayer K.F."/>
            <person name="Moreau H."/>
            <person name="Not F."/>
            <person name="Otillar R."/>
            <person name="Panaud O."/>
            <person name="Pangilinan J."/>
            <person name="Paulsen I."/>
            <person name="Piegu B."/>
            <person name="Poliakov A."/>
            <person name="Robbens S."/>
            <person name="Schmutz J."/>
            <person name="Toulza E."/>
            <person name="Wyss T."/>
            <person name="Zelensky A."/>
            <person name="Zhou K."/>
            <person name="Armbrust E.V."/>
            <person name="Bhattacharya D."/>
            <person name="Goodenough U.W."/>
            <person name="Van de Peer Y."/>
            <person name="Grigoriev I.V."/>
        </authorList>
    </citation>
    <scope>NUCLEOTIDE SEQUENCE [LARGE SCALE GENOMIC DNA]</scope>
    <source>
        <strain evidence="5">RCC299 / NOUM17</strain>
    </source>
</reference>
<dbReference type="PANTHER" id="PTHR12223:SF19">
    <property type="entry name" value="LEGUME LECTIN DOMAIN-CONTAINING PROTEIN"/>
    <property type="match status" value="1"/>
</dbReference>
<dbReference type="EMBL" id="CP001574">
    <property type="protein sequence ID" value="ACO68490.1"/>
    <property type="molecule type" value="Genomic_DNA"/>
</dbReference>
<accession>C1FE21</accession>
<keyword evidence="1" id="KW-0430">Lectin</keyword>
<name>C1FE21_MICCC</name>
<sequence>MRRVVVVALSGFFSLIASGAEATIELSVLTADSPVTYSGASVYYNKEYDICGLCDGDSTSCQGCDGIPNSRLVLDACGRCGSDFSSSFLFNSTCGSCTEDGNAGIYESLHSSGVIDDCGVCGDPAGQLFSRQGAPNYFTGGCVGCDGAANSANELDSCGVCSGLSCASTDPLKRSWCCDCAGTAFGQSLVNFCCECVNREPHWKGLSGSVFNGPPVSHSFAEHMWSTARGLMKSASELAASFQLDLGNRTGTTPYVRDKAIYRTYVEAKEYFTQGWHAMKDRLISDDNSSCYYDIYVASNTSNPRDICGVCHGDNSSCAGCDPRDTILLGEPVPDDGLFPDDCMICGGHNLQVDQCGICFGDNRTCLGCDGIPNSGRVIDRCAGSSDFRFLSFLGELGEVGSGCSEPAEFETACNAGEGGCCGCDGVPNSGKTLDGCFVCMDQKNPNYTHLVNASCSGCDGIAFSGEVYDHCCTCSGSETYNDDCYKNLLVNMTATVPFDPYVMDYSAYFNLEGRRLFDECGECRGFGYNGSTCIGCDGKYGSGLVVDGCGVCGGDCSTCRASETGILYDCAPPGNGWTGMDKTCQFVRTEGPDKWKNWIAFPNGTDGEGRKTITWFERVNQPGVPNFTDYAKGECRMFLEPPPPPSLRERREWVVMVYGKEEGPYTINELETGSIPVIDSTTGDKVNIPLLPATLVSQMTSYTQKQTIHYGYTSQYQARVQDWQERSASKLIDSPGQAGVDNAVIVEGQASELWNGGVFMPIAIMPGMERIIYPYCTGSTWRGKNHRLHGKKLPGNSLGMITSENITDTNGQSDRAWNPLDEYIYDVSGDWIDQKCTCSTEWQYDSQPLAPTCLKVWYPWEGQTGDGWPIVRTRYVNDTGRFSIHQKRSWEGGSWRLSGGWWIQDYGGGSAQQSSQTPRLLDSFRSGDGFGSDAMRGPVRSDAIGTVSWITFSPDNYDEYDGKNMGISKNRTCYSAARLSHAKRHSAGAVWGNSRETVTAHWECSFAFLLSEPAERCEDVYQVSRSFSEAVHIHTHRTCSTVGGDGFAFVVRDDKEKPPAITDVGDLGPGIGYQGLRHSLAVEFDTWHNPEMSEPFGHHIAVHTNGAGTNDAHHNAHLGFTLNIPNITNGEVHNVRISYEPAPSYDHVIAAIESGYLKGSSPKLVDFVKDNPALLSIFVDEMSIPVLTVPLSIETILRPNQSTAWIGFTTGTGEAWQAIDILSWNFSSY</sequence>
<dbReference type="GO" id="GO:0030246">
    <property type="term" value="F:carbohydrate binding"/>
    <property type="evidence" value="ECO:0007669"/>
    <property type="project" value="UniProtKB-KW"/>
</dbReference>
<proteinExistence type="predicted"/>
<dbReference type="InterPro" id="IPR001220">
    <property type="entry name" value="Legume_lectin_dom"/>
</dbReference>
<evidence type="ECO:0000256" key="2">
    <source>
        <dbReference type="SAM" id="SignalP"/>
    </source>
</evidence>
<evidence type="ECO:0000256" key="1">
    <source>
        <dbReference type="ARBA" id="ARBA00022734"/>
    </source>
</evidence>
<dbReference type="InterPro" id="IPR019825">
    <property type="entry name" value="Lectin_legB_Mn/Ca_BS"/>
</dbReference>
<dbReference type="CDD" id="cd01951">
    <property type="entry name" value="lectin_L-type"/>
    <property type="match status" value="1"/>
</dbReference>
<keyword evidence="2" id="KW-0732">Signal</keyword>
<feature type="signal peptide" evidence="2">
    <location>
        <begin position="1"/>
        <end position="22"/>
    </location>
</feature>
<dbReference type="InterPro" id="IPR013320">
    <property type="entry name" value="ConA-like_dom_sf"/>
</dbReference>
<dbReference type="Pfam" id="PF00139">
    <property type="entry name" value="Lectin_legB"/>
    <property type="match status" value="1"/>
</dbReference>
<evidence type="ECO:0000259" key="3">
    <source>
        <dbReference type="Pfam" id="PF00139"/>
    </source>
</evidence>